<name>A0AAP5XXT7_CITFR</name>
<evidence type="ECO:0000313" key="1">
    <source>
        <dbReference type="EMBL" id="MDW2760808.1"/>
    </source>
</evidence>
<comment type="caution">
    <text evidence="1">The sequence shown here is derived from an EMBL/GenBank/DDBJ whole genome shotgun (WGS) entry which is preliminary data.</text>
</comment>
<protein>
    <submittedName>
        <fullName evidence="1">Uncharacterized protein</fullName>
    </submittedName>
</protein>
<dbReference type="AlphaFoldDB" id="A0AAP5XXT7"/>
<organism evidence="1 2">
    <name type="scientific">Citrobacter freundii</name>
    <dbReference type="NCBI Taxonomy" id="546"/>
    <lineage>
        <taxon>Bacteria</taxon>
        <taxon>Pseudomonadati</taxon>
        <taxon>Pseudomonadota</taxon>
        <taxon>Gammaproteobacteria</taxon>
        <taxon>Enterobacterales</taxon>
        <taxon>Enterobacteriaceae</taxon>
        <taxon>Citrobacter</taxon>
        <taxon>Citrobacter freundii complex</taxon>
    </lineage>
</organism>
<dbReference type="RefSeq" id="WP_158513304.1">
    <property type="nucleotide sequence ID" value="NZ_CP016762.1"/>
</dbReference>
<accession>A0AAP5XXT7</accession>
<dbReference type="EMBL" id="JAWPBU010000030">
    <property type="protein sequence ID" value="MDW2760808.1"/>
    <property type="molecule type" value="Genomic_DNA"/>
</dbReference>
<proteinExistence type="predicted"/>
<evidence type="ECO:0000313" key="2">
    <source>
        <dbReference type="Proteomes" id="UP001278087"/>
    </source>
</evidence>
<gene>
    <name evidence="1" type="ORF">RYZ67_20335</name>
</gene>
<sequence length="56" mass="6773">MTNRKARRLLRMPFKFSNRKAMTGWPATIPQPGNEWCDKKKRSAAQNRWKNHVRYL</sequence>
<reference evidence="1" key="1">
    <citation type="submission" date="2023-10" db="EMBL/GenBank/DDBJ databases">
        <title>Fecal carriage and genetic characteristics of carbapenem-resistant Enterobacterales among healthy adults from four provinces of China.</title>
        <authorList>
            <person name="Li Y."/>
            <person name="Zhang R."/>
        </authorList>
    </citation>
    <scope>NUCLEOTIDE SEQUENCE</scope>
    <source>
        <strain evidence="1">HN-136</strain>
    </source>
</reference>
<dbReference type="Proteomes" id="UP001278087">
    <property type="component" value="Unassembled WGS sequence"/>
</dbReference>